<sequence>NRPAVYDDDDDDVDYTIAITPVLSTESDISLPEYDSFIFDLSNDQCPPTDRSAFTHEEFGDEPGHIISPPEYDCFYFRDMPKSGELISSLNSEIRENLSSTTCVNLPVE</sequence>
<dbReference type="AlphaFoldDB" id="A0A699RQE4"/>
<proteinExistence type="predicted"/>
<comment type="caution">
    <text evidence="1">The sequence shown here is derived from an EMBL/GenBank/DDBJ whole genome shotgun (WGS) entry which is preliminary data.</text>
</comment>
<dbReference type="EMBL" id="BKCJ011109864">
    <property type="protein sequence ID" value="GFC87357.1"/>
    <property type="molecule type" value="Genomic_DNA"/>
</dbReference>
<accession>A0A699RQE4</accession>
<feature type="non-terminal residue" evidence="1">
    <location>
        <position position="1"/>
    </location>
</feature>
<evidence type="ECO:0008006" key="2">
    <source>
        <dbReference type="Google" id="ProtNLM"/>
    </source>
</evidence>
<protein>
    <recommendedName>
        <fullName evidence="2">Reverse transcriptase domain-containing protein</fullName>
    </recommendedName>
</protein>
<name>A0A699RQE4_TANCI</name>
<feature type="non-terminal residue" evidence="1">
    <location>
        <position position="109"/>
    </location>
</feature>
<reference evidence="1" key="1">
    <citation type="journal article" date="2019" name="Sci. Rep.">
        <title>Draft genome of Tanacetum cinerariifolium, the natural source of mosquito coil.</title>
        <authorList>
            <person name="Yamashiro T."/>
            <person name="Shiraishi A."/>
            <person name="Satake H."/>
            <person name="Nakayama K."/>
        </authorList>
    </citation>
    <scope>NUCLEOTIDE SEQUENCE</scope>
</reference>
<gene>
    <name evidence="1" type="ORF">Tci_859327</name>
</gene>
<evidence type="ECO:0000313" key="1">
    <source>
        <dbReference type="EMBL" id="GFC87357.1"/>
    </source>
</evidence>
<organism evidence="1">
    <name type="scientific">Tanacetum cinerariifolium</name>
    <name type="common">Dalmatian daisy</name>
    <name type="synonym">Chrysanthemum cinerariifolium</name>
    <dbReference type="NCBI Taxonomy" id="118510"/>
    <lineage>
        <taxon>Eukaryota</taxon>
        <taxon>Viridiplantae</taxon>
        <taxon>Streptophyta</taxon>
        <taxon>Embryophyta</taxon>
        <taxon>Tracheophyta</taxon>
        <taxon>Spermatophyta</taxon>
        <taxon>Magnoliopsida</taxon>
        <taxon>eudicotyledons</taxon>
        <taxon>Gunneridae</taxon>
        <taxon>Pentapetalae</taxon>
        <taxon>asterids</taxon>
        <taxon>campanulids</taxon>
        <taxon>Asterales</taxon>
        <taxon>Asteraceae</taxon>
        <taxon>Asteroideae</taxon>
        <taxon>Anthemideae</taxon>
        <taxon>Anthemidinae</taxon>
        <taxon>Tanacetum</taxon>
    </lineage>
</organism>